<evidence type="ECO:0000256" key="1">
    <source>
        <dbReference type="SAM" id="MobiDB-lite"/>
    </source>
</evidence>
<protein>
    <submittedName>
        <fullName evidence="2">Uncharacterized protein</fullName>
    </submittedName>
</protein>
<comment type="caution">
    <text evidence="2">The sequence shown here is derived from an EMBL/GenBank/DDBJ whole genome shotgun (WGS) entry which is preliminary data.</text>
</comment>
<reference evidence="2 3" key="1">
    <citation type="submission" date="2020-08" db="EMBL/GenBank/DDBJ databases">
        <title>Aphidius gifuensis genome sequencing and assembly.</title>
        <authorList>
            <person name="Du Z."/>
        </authorList>
    </citation>
    <scope>NUCLEOTIDE SEQUENCE [LARGE SCALE GENOMIC DNA]</scope>
    <source>
        <strain evidence="2">YNYX2018</strain>
        <tissue evidence="2">Adults</tissue>
    </source>
</reference>
<organism evidence="2 3">
    <name type="scientific">Aphidius gifuensis</name>
    <name type="common">Parasitoid wasp</name>
    <dbReference type="NCBI Taxonomy" id="684658"/>
    <lineage>
        <taxon>Eukaryota</taxon>
        <taxon>Metazoa</taxon>
        <taxon>Ecdysozoa</taxon>
        <taxon>Arthropoda</taxon>
        <taxon>Hexapoda</taxon>
        <taxon>Insecta</taxon>
        <taxon>Pterygota</taxon>
        <taxon>Neoptera</taxon>
        <taxon>Endopterygota</taxon>
        <taxon>Hymenoptera</taxon>
        <taxon>Apocrita</taxon>
        <taxon>Ichneumonoidea</taxon>
        <taxon>Braconidae</taxon>
        <taxon>Aphidiinae</taxon>
        <taxon>Aphidius</taxon>
    </lineage>
</organism>
<sequence length="255" mass="30248">MKVIDKSFEKLEYIIQSYYSRFALTRKLLVYPKRDELFFPIEFELWYTPNLPNSSASMLFERSKYNTYVIVFDFAIDYVTDKLYLTEAVGDDNILKSIDIGTSTRPLKEADLTEIAKIPHYAYNFVAFNNKIYYTSFKNGVYELYFKNDNETAVQVTTFSGISRLSFVSSSCPSSTAEKKEEKNHESKKDYENKIAEKKEEKNHESKKDYENKIAEKKEEENHESKKDYGNEITEKNEEENYEYEDYENEVELFR</sequence>
<feature type="region of interest" description="Disordered" evidence="1">
    <location>
        <begin position="170"/>
        <end position="255"/>
    </location>
</feature>
<dbReference type="AlphaFoldDB" id="A0A835CS58"/>
<name>A0A835CS58_APHGI</name>
<evidence type="ECO:0000313" key="3">
    <source>
        <dbReference type="Proteomes" id="UP000639338"/>
    </source>
</evidence>
<evidence type="ECO:0000313" key="2">
    <source>
        <dbReference type="EMBL" id="KAF7993574.1"/>
    </source>
</evidence>
<accession>A0A835CS58</accession>
<gene>
    <name evidence="2" type="ORF">HCN44_010169</name>
</gene>
<dbReference type="Proteomes" id="UP000639338">
    <property type="component" value="Unassembled WGS sequence"/>
</dbReference>
<proteinExistence type="predicted"/>
<keyword evidence="3" id="KW-1185">Reference proteome</keyword>
<dbReference type="EMBL" id="JACMRX010000003">
    <property type="protein sequence ID" value="KAF7993574.1"/>
    <property type="molecule type" value="Genomic_DNA"/>
</dbReference>
<feature type="compositionally biased region" description="Basic and acidic residues" evidence="1">
    <location>
        <begin position="177"/>
        <end position="236"/>
    </location>
</feature>
<feature type="compositionally biased region" description="Acidic residues" evidence="1">
    <location>
        <begin position="237"/>
        <end position="255"/>
    </location>
</feature>